<evidence type="ECO:0000259" key="6">
    <source>
        <dbReference type="PROSITE" id="PS50110"/>
    </source>
</evidence>
<name>A0ABT9T0C3_9GAMM</name>
<dbReference type="Gene3D" id="6.10.250.690">
    <property type="match status" value="1"/>
</dbReference>
<accession>A0ABT9T0C3</accession>
<dbReference type="InterPro" id="IPR036388">
    <property type="entry name" value="WH-like_DNA-bd_sf"/>
</dbReference>
<evidence type="ECO:0000256" key="5">
    <source>
        <dbReference type="PROSITE-ProRule" id="PRU01091"/>
    </source>
</evidence>
<reference evidence="8 9" key="1">
    <citation type="submission" date="2023-07" db="EMBL/GenBank/DDBJ databases">
        <title>Sorghum-associated microbial communities from plants grown in Nebraska, USA.</title>
        <authorList>
            <person name="Schachtman D."/>
        </authorList>
    </citation>
    <scope>NUCLEOTIDE SEQUENCE [LARGE SCALE GENOMIC DNA]</scope>
    <source>
        <strain evidence="8 9">CC60</strain>
    </source>
</reference>
<evidence type="ECO:0000313" key="8">
    <source>
        <dbReference type="EMBL" id="MDQ0010450.1"/>
    </source>
</evidence>
<sequence length="243" mass="26739">MRVPALQPAIIGTRESRPGSHVEGVINIIVVEGDPALGAAMARVLGQMTYAVTWLRCGAELLEALRLRHVDLALFDVDIATDHGLDILRQVRRVGIRTPLLATTACEVVERRIAILDAGADDCLTKPFDLDELTARVRCLARRARGFADNVIELGDLSMNLCSLEVTYGGRRIELTRREFSLLQMLVERAGRIVRREVIETSIYGCDAEVGPNALEVLMHGLRRKVGPGAIRTVRGFGYMAVL</sequence>
<dbReference type="Gene3D" id="1.10.10.10">
    <property type="entry name" value="Winged helix-like DNA-binding domain superfamily/Winged helix DNA-binding domain"/>
    <property type="match status" value="1"/>
</dbReference>
<keyword evidence="3" id="KW-0804">Transcription</keyword>
<evidence type="ECO:0000256" key="1">
    <source>
        <dbReference type="ARBA" id="ARBA00023015"/>
    </source>
</evidence>
<dbReference type="Pfam" id="PF00486">
    <property type="entry name" value="Trans_reg_C"/>
    <property type="match status" value="1"/>
</dbReference>
<feature type="domain" description="OmpR/PhoB-type" evidence="7">
    <location>
        <begin position="149"/>
        <end position="243"/>
    </location>
</feature>
<keyword evidence="2 5" id="KW-0238">DNA-binding</keyword>
<dbReference type="InterPro" id="IPR001789">
    <property type="entry name" value="Sig_transdc_resp-reg_receiver"/>
</dbReference>
<dbReference type="SMART" id="SM00862">
    <property type="entry name" value="Trans_reg_C"/>
    <property type="match status" value="1"/>
</dbReference>
<evidence type="ECO:0000256" key="4">
    <source>
        <dbReference type="PROSITE-ProRule" id="PRU00169"/>
    </source>
</evidence>
<dbReference type="GO" id="GO:0003677">
    <property type="term" value="F:DNA binding"/>
    <property type="evidence" value="ECO:0007669"/>
    <property type="project" value="UniProtKB-KW"/>
</dbReference>
<evidence type="ECO:0000259" key="7">
    <source>
        <dbReference type="PROSITE" id="PS51755"/>
    </source>
</evidence>
<proteinExistence type="predicted"/>
<dbReference type="InterPro" id="IPR001867">
    <property type="entry name" value="OmpR/PhoB-type_DNA-bd"/>
</dbReference>
<feature type="DNA-binding region" description="OmpR/PhoB-type" evidence="5">
    <location>
        <begin position="149"/>
        <end position="243"/>
    </location>
</feature>
<dbReference type="PANTHER" id="PTHR48111:SF67">
    <property type="entry name" value="TRANSCRIPTIONAL REGULATORY PROTEIN TCTD"/>
    <property type="match status" value="1"/>
</dbReference>
<comment type="caution">
    <text evidence="8">The sequence shown here is derived from an EMBL/GenBank/DDBJ whole genome shotgun (WGS) entry which is preliminary data.</text>
</comment>
<dbReference type="SUPFAM" id="SSF52172">
    <property type="entry name" value="CheY-like"/>
    <property type="match status" value="1"/>
</dbReference>
<dbReference type="PROSITE" id="PS51755">
    <property type="entry name" value="OMPR_PHOB"/>
    <property type="match status" value="1"/>
</dbReference>
<keyword evidence="1" id="KW-0805">Transcription regulation</keyword>
<feature type="domain" description="Response regulatory" evidence="6">
    <location>
        <begin position="27"/>
        <end position="141"/>
    </location>
</feature>
<dbReference type="InterPro" id="IPR011006">
    <property type="entry name" value="CheY-like_superfamily"/>
</dbReference>
<keyword evidence="4" id="KW-0597">Phosphoprotein</keyword>
<dbReference type="PANTHER" id="PTHR48111">
    <property type="entry name" value="REGULATOR OF RPOS"/>
    <property type="match status" value="1"/>
</dbReference>
<evidence type="ECO:0000256" key="3">
    <source>
        <dbReference type="ARBA" id="ARBA00023163"/>
    </source>
</evidence>
<dbReference type="RefSeq" id="WP_306850539.1">
    <property type="nucleotide sequence ID" value="NZ_JAUSSK010000003.1"/>
</dbReference>
<evidence type="ECO:0000313" key="9">
    <source>
        <dbReference type="Proteomes" id="UP001237737"/>
    </source>
</evidence>
<dbReference type="EMBL" id="JAUSSK010000003">
    <property type="protein sequence ID" value="MDQ0010450.1"/>
    <property type="molecule type" value="Genomic_DNA"/>
</dbReference>
<dbReference type="CDD" id="cd00383">
    <property type="entry name" value="trans_reg_C"/>
    <property type="match status" value="1"/>
</dbReference>
<dbReference type="Gene3D" id="3.40.50.2300">
    <property type="match status" value="1"/>
</dbReference>
<dbReference type="InterPro" id="IPR039420">
    <property type="entry name" value="WalR-like"/>
</dbReference>
<feature type="modified residue" description="4-aspartylphosphate" evidence="4">
    <location>
        <position position="76"/>
    </location>
</feature>
<evidence type="ECO:0000256" key="2">
    <source>
        <dbReference type="ARBA" id="ARBA00023125"/>
    </source>
</evidence>
<keyword evidence="9" id="KW-1185">Reference proteome</keyword>
<organism evidence="8 9">
    <name type="scientific">Luteibacter jiangsuensis</name>
    <dbReference type="NCBI Taxonomy" id="637577"/>
    <lineage>
        <taxon>Bacteria</taxon>
        <taxon>Pseudomonadati</taxon>
        <taxon>Pseudomonadota</taxon>
        <taxon>Gammaproteobacteria</taxon>
        <taxon>Lysobacterales</taxon>
        <taxon>Rhodanobacteraceae</taxon>
        <taxon>Luteibacter</taxon>
    </lineage>
</organism>
<dbReference type="Proteomes" id="UP001237737">
    <property type="component" value="Unassembled WGS sequence"/>
</dbReference>
<gene>
    <name evidence="8" type="ORF">J2T07_002640</name>
</gene>
<dbReference type="Pfam" id="PF00072">
    <property type="entry name" value="Response_reg"/>
    <property type="match status" value="1"/>
</dbReference>
<protein>
    <submittedName>
        <fullName evidence="8">DNA-binding response OmpR family regulator</fullName>
    </submittedName>
</protein>
<dbReference type="PROSITE" id="PS50110">
    <property type="entry name" value="RESPONSE_REGULATORY"/>
    <property type="match status" value="1"/>
</dbReference>
<dbReference type="SMART" id="SM00448">
    <property type="entry name" value="REC"/>
    <property type="match status" value="1"/>
</dbReference>